<proteinExistence type="predicted"/>
<dbReference type="Pfam" id="PF14223">
    <property type="entry name" value="Retrotran_gag_2"/>
    <property type="match status" value="1"/>
</dbReference>
<dbReference type="GeneID" id="114074234"/>
<dbReference type="InterPro" id="IPR036875">
    <property type="entry name" value="Znf_CCHC_sf"/>
</dbReference>
<sequence length="202" mass="23217">MAVVNQLRRYGEEVDDVCSVEKILRSLTPKFHYVVCAIEESNDPDSMTVEQLEGSLLAHEEKMKIRKEEQQEQFLGTHASFKGFEGEQSYKGNGQWRGRGGRGGRGRGISYTNHFINEDKGHQSFRGRGRGQRGGRGRGAYQGTNEMRYGKSKIECYNCHKMRHYSWECRSNVEEKVNLVDNNIDEDESTLLLTLKEEDKDD</sequence>
<protein>
    <submittedName>
        <fullName evidence="3">Uncharacterized protein LOC114074234</fullName>
    </submittedName>
</protein>
<evidence type="ECO:0000313" key="3">
    <source>
        <dbReference type="RefSeq" id="XP_027767913.1"/>
    </source>
</evidence>
<organism evidence="2 3">
    <name type="scientific">Solanum pennellii</name>
    <name type="common">Tomato</name>
    <name type="synonym">Lycopersicon pennellii</name>
    <dbReference type="NCBI Taxonomy" id="28526"/>
    <lineage>
        <taxon>Eukaryota</taxon>
        <taxon>Viridiplantae</taxon>
        <taxon>Streptophyta</taxon>
        <taxon>Embryophyta</taxon>
        <taxon>Tracheophyta</taxon>
        <taxon>Spermatophyta</taxon>
        <taxon>Magnoliopsida</taxon>
        <taxon>eudicotyledons</taxon>
        <taxon>Gunneridae</taxon>
        <taxon>Pentapetalae</taxon>
        <taxon>asterids</taxon>
        <taxon>lamiids</taxon>
        <taxon>Solanales</taxon>
        <taxon>Solanaceae</taxon>
        <taxon>Solanoideae</taxon>
        <taxon>Solaneae</taxon>
        <taxon>Solanum</taxon>
        <taxon>Solanum subgen. Lycopersicon</taxon>
    </lineage>
</organism>
<feature type="region of interest" description="Disordered" evidence="1">
    <location>
        <begin position="120"/>
        <end position="143"/>
    </location>
</feature>
<name>A0ABM1UWP5_SOLPN</name>
<dbReference type="Proteomes" id="UP000694930">
    <property type="component" value="Chromosome 10"/>
</dbReference>
<reference evidence="2" key="1">
    <citation type="journal article" date="2014" name="Nat. Genet.">
        <title>The genome of the stress-tolerant wild tomato species Solanum pennellii.</title>
        <authorList>
            <person name="Bolger A."/>
            <person name="Scossa F."/>
            <person name="Bolger M.E."/>
            <person name="Lanz C."/>
            <person name="Maumus F."/>
            <person name="Tohge T."/>
            <person name="Quesneville H."/>
            <person name="Alseekh S."/>
            <person name="Sorensen I."/>
            <person name="Lichtenstein G."/>
            <person name="Fich E.A."/>
            <person name="Conte M."/>
            <person name="Keller H."/>
            <person name="Schneeberger K."/>
            <person name="Schwacke R."/>
            <person name="Ofner I."/>
            <person name="Vrebalov J."/>
            <person name="Xu Y."/>
            <person name="Osorio S."/>
            <person name="Aflitos S.A."/>
            <person name="Schijlen E."/>
            <person name="Jimenez-Gomez J.M."/>
            <person name="Ryngajllo M."/>
            <person name="Kimura S."/>
            <person name="Kumar R."/>
            <person name="Koenig D."/>
            <person name="Headland L.R."/>
            <person name="Maloof J.N."/>
            <person name="Sinha N."/>
            <person name="van Ham R.C."/>
            <person name="Lankhorst R.K."/>
            <person name="Mao L."/>
            <person name="Vogel A."/>
            <person name="Arsova B."/>
            <person name="Panstruga R."/>
            <person name="Fei Z."/>
            <person name="Rose J.K."/>
            <person name="Zamir D."/>
            <person name="Carrari F."/>
            <person name="Giovannoni J.J."/>
            <person name="Weigel D."/>
            <person name="Usadel B."/>
            <person name="Fernie A.R."/>
        </authorList>
    </citation>
    <scope>NUCLEOTIDE SEQUENCE [LARGE SCALE GENOMIC DNA]</scope>
    <source>
        <strain evidence="2">cv. LA0716</strain>
    </source>
</reference>
<feature type="compositionally biased region" description="Basic residues" evidence="1">
    <location>
        <begin position="123"/>
        <end position="136"/>
    </location>
</feature>
<dbReference type="RefSeq" id="XP_027767913.1">
    <property type="nucleotide sequence ID" value="XM_027912112.1"/>
</dbReference>
<keyword evidence="2" id="KW-1185">Reference proteome</keyword>
<dbReference type="PANTHER" id="PTHR35317:SF28">
    <property type="entry name" value="ZINC FINGER, CCHC-TYPE, RIBONUCLEASE H-LIKE DOMAIN, GAG-PRE-INTEGRASE DOMAIN PROTEIN-RELATED"/>
    <property type="match status" value="1"/>
</dbReference>
<accession>A0ABM1UWP5</accession>
<reference evidence="3" key="2">
    <citation type="submission" date="2025-08" db="UniProtKB">
        <authorList>
            <consortium name="RefSeq"/>
        </authorList>
    </citation>
    <scope>IDENTIFICATION</scope>
</reference>
<evidence type="ECO:0000313" key="2">
    <source>
        <dbReference type="Proteomes" id="UP000694930"/>
    </source>
</evidence>
<dbReference type="PANTHER" id="PTHR35317">
    <property type="entry name" value="OS04G0629600 PROTEIN"/>
    <property type="match status" value="1"/>
</dbReference>
<evidence type="ECO:0000256" key="1">
    <source>
        <dbReference type="SAM" id="MobiDB-lite"/>
    </source>
</evidence>
<dbReference type="SUPFAM" id="SSF57756">
    <property type="entry name" value="Retrovirus zinc finger-like domains"/>
    <property type="match status" value="1"/>
</dbReference>
<gene>
    <name evidence="3" type="primary">LOC114074234</name>
</gene>